<evidence type="ECO:0000256" key="4">
    <source>
        <dbReference type="ARBA" id="ARBA00023136"/>
    </source>
</evidence>
<feature type="transmembrane region" description="Helical" evidence="5">
    <location>
        <begin position="76"/>
        <end position="98"/>
    </location>
</feature>
<evidence type="ECO:0000313" key="6">
    <source>
        <dbReference type="EMBL" id="KKA20967.1"/>
    </source>
</evidence>
<sequence>MVGKLAAPSESKGTFTLGNQTFPKVTWWREPGLRTLYALLVIPLITSMVNGYDGSMMNALQTSEQWQNYFGHPRGSLLAFYNLSFALGQLIAVIPFPFPATIADKLGRRSGVVIGSIIAIIGVAIQSASINCKLLTAAIRRQYADQTVMIDHGSAPLMVTELAHTQHRARLTAIYNSTWLQQTSDHQHKQRLGLAHPFAAASLPSGYTNCSHMASSRDYVQASFVEIKETLALEKEFASRISWMDLISTPGNRKRTLICYLQGFFSQWCGNGLVSYYLVPVLETIGITSSSEQAGLNGGLQIWNFIVAMWASFNIDRFGRRPMRLIADGRSLWNTLTCGSDTPPRQGLVIAYPIEILPYEIRAKGLSVTFFGVSSSLLNQYINPVGVENAGWKFYIFYDVFLTVIFVVVYFLWVETKNTPLEEIAKYFDGEEAKIGGGASTSTAAAVLDQMRAKEELRGDTEHLETA</sequence>
<keyword evidence="2 5" id="KW-0812">Transmembrane</keyword>
<comment type="caution">
    <text evidence="6">The sequence shown here is derived from an EMBL/GenBank/DDBJ whole genome shotgun (WGS) entry which is preliminary data.</text>
</comment>
<accession>A0A0F4YRP9</accession>
<evidence type="ECO:0000256" key="5">
    <source>
        <dbReference type="SAM" id="Phobius"/>
    </source>
</evidence>
<dbReference type="GeneID" id="25317351"/>
<feature type="transmembrane region" description="Helical" evidence="5">
    <location>
        <begin position="36"/>
        <end position="55"/>
    </location>
</feature>
<dbReference type="SUPFAM" id="SSF103473">
    <property type="entry name" value="MFS general substrate transporter"/>
    <property type="match status" value="1"/>
</dbReference>
<dbReference type="EMBL" id="LASV01000215">
    <property type="protein sequence ID" value="KKA20967.1"/>
    <property type="molecule type" value="Genomic_DNA"/>
</dbReference>
<evidence type="ECO:0000313" key="7">
    <source>
        <dbReference type="Proteomes" id="UP000053958"/>
    </source>
</evidence>
<dbReference type="AlphaFoldDB" id="A0A0F4YRP9"/>
<organism evidence="6 7">
    <name type="scientific">Rasamsonia emersonii (strain ATCC 16479 / CBS 393.64 / IMI 116815)</name>
    <dbReference type="NCBI Taxonomy" id="1408163"/>
    <lineage>
        <taxon>Eukaryota</taxon>
        <taxon>Fungi</taxon>
        <taxon>Dikarya</taxon>
        <taxon>Ascomycota</taxon>
        <taxon>Pezizomycotina</taxon>
        <taxon>Eurotiomycetes</taxon>
        <taxon>Eurotiomycetidae</taxon>
        <taxon>Eurotiales</taxon>
        <taxon>Trichocomaceae</taxon>
        <taxon>Rasamsonia</taxon>
    </lineage>
</organism>
<gene>
    <name evidence="6" type="ORF">T310_5004</name>
</gene>
<keyword evidence="3 5" id="KW-1133">Transmembrane helix</keyword>
<dbReference type="InterPro" id="IPR050360">
    <property type="entry name" value="MFS_Sugar_Transporters"/>
</dbReference>
<dbReference type="InterPro" id="IPR005828">
    <property type="entry name" value="MFS_sugar_transport-like"/>
</dbReference>
<keyword evidence="7" id="KW-1185">Reference proteome</keyword>
<reference evidence="6 7" key="1">
    <citation type="submission" date="2015-04" db="EMBL/GenBank/DDBJ databases">
        <authorList>
            <person name="Heijne W.H."/>
            <person name="Fedorova N.D."/>
            <person name="Nierman W.C."/>
            <person name="Vollebregt A.W."/>
            <person name="Zhao Z."/>
            <person name="Wu L."/>
            <person name="Kumar M."/>
            <person name="Stam H."/>
            <person name="van den Berg M.A."/>
            <person name="Pel H.J."/>
        </authorList>
    </citation>
    <scope>NUCLEOTIDE SEQUENCE [LARGE SCALE GENOMIC DNA]</scope>
    <source>
        <strain evidence="6 7">CBS 393.64</strain>
    </source>
</reference>
<dbReference type="PANTHER" id="PTHR48022">
    <property type="entry name" value="PLASTIDIC GLUCOSE TRANSPORTER 4"/>
    <property type="match status" value="1"/>
</dbReference>
<dbReference type="Pfam" id="PF00083">
    <property type="entry name" value="Sugar_tr"/>
    <property type="match status" value="3"/>
</dbReference>
<dbReference type="OrthoDB" id="6133115at2759"/>
<dbReference type="RefSeq" id="XP_013327579.1">
    <property type="nucleotide sequence ID" value="XM_013472125.1"/>
</dbReference>
<evidence type="ECO:0000256" key="2">
    <source>
        <dbReference type="ARBA" id="ARBA00022692"/>
    </source>
</evidence>
<dbReference type="GO" id="GO:0016020">
    <property type="term" value="C:membrane"/>
    <property type="evidence" value="ECO:0007669"/>
    <property type="project" value="UniProtKB-SubCell"/>
</dbReference>
<dbReference type="GO" id="GO:0005351">
    <property type="term" value="F:carbohydrate:proton symporter activity"/>
    <property type="evidence" value="ECO:0007669"/>
    <property type="project" value="TreeGrafter"/>
</dbReference>
<feature type="transmembrane region" description="Helical" evidence="5">
    <location>
        <begin position="394"/>
        <end position="413"/>
    </location>
</feature>
<comment type="subcellular location">
    <subcellularLocation>
        <location evidence="1">Membrane</location>
        <topology evidence="1">Multi-pass membrane protein</topology>
    </subcellularLocation>
</comment>
<evidence type="ECO:0000256" key="1">
    <source>
        <dbReference type="ARBA" id="ARBA00004141"/>
    </source>
</evidence>
<keyword evidence="4 5" id="KW-0472">Membrane</keyword>
<dbReference type="PANTHER" id="PTHR48022:SF29">
    <property type="entry name" value="SUGAR TRANSPORTER, PUTATIVE (AFU_ORTHOLOGUE AFUA_6G14500)-RELATED"/>
    <property type="match status" value="1"/>
</dbReference>
<name>A0A0F4YRP9_RASE3</name>
<dbReference type="InterPro" id="IPR036259">
    <property type="entry name" value="MFS_trans_sf"/>
</dbReference>
<evidence type="ECO:0000256" key="3">
    <source>
        <dbReference type="ARBA" id="ARBA00022989"/>
    </source>
</evidence>
<protein>
    <submittedName>
        <fullName evidence="6">Hexose transporter protein</fullName>
    </submittedName>
</protein>
<dbReference type="Proteomes" id="UP000053958">
    <property type="component" value="Unassembled WGS sequence"/>
</dbReference>
<proteinExistence type="predicted"/>
<dbReference type="Gene3D" id="1.20.1250.20">
    <property type="entry name" value="MFS general substrate transporter like domains"/>
    <property type="match status" value="2"/>
</dbReference>
<feature type="transmembrane region" description="Helical" evidence="5">
    <location>
        <begin position="110"/>
        <end position="132"/>
    </location>
</feature>